<reference evidence="10" key="1">
    <citation type="journal article" date="2011" name="Genome Res.">
        <title>Phylogeny-wide analysis of social amoeba genomes highlights ancient origins for complex intercellular communication.</title>
        <authorList>
            <person name="Heidel A.J."/>
            <person name="Lawal H.M."/>
            <person name="Felder M."/>
            <person name="Schilde C."/>
            <person name="Helps N.R."/>
            <person name="Tunggal B."/>
            <person name="Rivero F."/>
            <person name="John U."/>
            <person name="Schleicher M."/>
            <person name="Eichinger L."/>
            <person name="Platzer M."/>
            <person name="Noegel A.A."/>
            <person name="Schaap P."/>
            <person name="Gloeckner G."/>
        </authorList>
    </citation>
    <scope>NUCLEOTIDE SEQUENCE [LARGE SCALE GENOMIC DNA]</scope>
    <source>
        <strain evidence="10">SH3</strain>
    </source>
</reference>
<evidence type="ECO:0000256" key="3">
    <source>
        <dbReference type="ARBA" id="ARBA00012755"/>
    </source>
</evidence>
<dbReference type="Gene3D" id="3.20.20.70">
    <property type="entry name" value="Aldolase class I"/>
    <property type="match status" value="1"/>
</dbReference>
<feature type="domain" description="Alpha galactosidase C-terminal" evidence="8">
    <location>
        <begin position="319"/>
        <end position="395"/>
    </location>
</feature>
<dbReference type="Gene3D" id="2.60.40.1180">
    <property type="entry name" value="Golgi alpha-mannosidase II"/>
    <property type="match status" value="1"/>
</dbReference>
<dbReference type="EC" id="3.2.1.22" evidence="3 7"/>
<dbReference type="InterPro" id="IPR017853">
    <property type="entry name" value="GH"/>
</dbReference>
<gene>
    <name evidence="9" type="ORF">DFA_08164</name>
</gene>
<keyword evidence="7" id="KW-1015">Disulfide bond</keyword>
<evidence type="ECO:0000256" key="6">
    <source>
        <dbReference type="ARBA" id="ARBA00023295"/>
    </source>
</evidence>
<dbReference type="EMBL" id="GL883021">
    <property type="protein sequence ID" value="EGG17180.1"/>
    <property type="molecule type" value="Genomic_DNA"/>
</dbReference>
<dbReference type="OMA" id="FGLYHDI"/>
<evidence type="ECO:0000313" key="10">
    <source>
        <dbReference type="Proteomes" id="UP000007797"/>
    </source>
</evidence>
<comment type="catalytic activity">
    <reaction evidence="1 7">
        <text>Hydrolysis of terminal, non-reducing alpha-D-galactose residues in alpha-D-galactosides, including galactose oligosaccharides, galactomannans and galactolipids.</text>
        <dbReference type="EC" id="3.2.1.22"/>
    </reaction>
</comment>
<dbReference type="SUPFAM" id="SSF51445">
    <property type="entry name" value="(Trans)glycosidases"/>
    <property type="match status" value="1"/>
</dbReference>
<evidence type="ECO:0000259" key="8">
    <source>
        <dbReference type="Pfam" id="PF17801"/>
    </source>
</evidence>
<dbReference type="InterPro" id="IPR013780">
    <property type="entry name" value="Glyco_hydro_b"/>
</dbReference>
<keyword evidence="6 7" id="KW-0326">Glycosidase</keyword>
<protein>
    <recommendedName>
        <fullName evidence="3 7">Alpha-galactosidase</fullName>
        <ecNumber evidence="3 7">3.2.1.22</ecNumber>
    </recommendedName>
    <alternativeName>
        <fullName evidence="7">Melibiase</fullName>
    </alternativeName>
</protein>
<dbReference type="AlphaFoldDB" id="F4Q5C1"/>
<evidence type="ECO:0000256" key="5">
    <source>
        <dbReference type="ARBA" id="ARBA00022801"/>
    </source>
</evidence>
<dbReference type="KEGG" id="dfa:DFA_08164"/>
<proteinExistence type="inferred from homology"/>
<sequence>MSCEVWLSPVQQQTIIFILIQLESCIALNNGVAPTPGMGWSTWNRYGCNINESVIIDNANAMIKSGLVNYGYEYINIDDCWAVGRNESTNELIADPVAFPNGIKYIADYLHSVGLKMGIYTDASPITWQKRPGSFGFEQLDADTFASWGIDYVKEDWMKQSFYNWTGDPIALYTKMSDCLNATGRDIYFAVCEWGIDNVQTWAPAIANSWRTAPDIKDEWTRIMEILDLQLPLTNASGVGSGWNDMDSLEVGNGNMSTIEYTTHFSIWCMMASPLIMGNDLTNMDDDTLAILSATEMIEVNQDTLGIQAYRVYQNTSESTEIYVRPLDDGTHAVMLLNRNDNDTLNIELDLGLLGLPTTLNCLIRDIWKQQDLGVYSGSYISDNVPPHGCVVLKVVWMD</sequence>
<dbReference type="InterPro" id="IPR000111">
    <property type="entry name" value="Glyco_hydro_27/36_CS"/>
</dbReference>
<dbReference type="GeneID" id="14869119"/>
<dbReference type="STRING" id="1054147.F4Q5C1"/>
<dbReference type="CDD" id="cd14792">
    <property type="entry name" value="GH27"/>
    <property type="match status" value="1"/>
</dbReference>
<dbReference type="InterPro" id="IPR013785">
    <property type="entry name" value="Aldolase_TIM"/>
</dbReference>
<dbReference type="PANTHER" id="PTHR11452:SF75">
    <property type="entry name" value="ALPHA-GALACTOSIDASE MEL1"/>
    <property type="match status" value="1"/>
</dbReference>
<keyword evidence="5 7" id="KW-0378">Hydrolase</keyword>
<dbReference type="FunFam" id="3.20.20.70:FF:000197">
    <property type="entry name" value="Alpha-galactosidase"/>
    <property type="match status" value="1"/>
</dbReference>
<dbReference type="PRINTS" id="PR00740">
    <property type="entry name" value="GLHYDRLASE27"/>
</dbReference>
<dbReference type="SUPFAM" id="SSF51011">
    <property type="entry name" value="Glycosyl hydrolase domain"/>
    <property type="match status" value="1"/>
</dbReference>
<evidence type="ECO:0000256" key="2">
    <source>
        <dbReference type="ARBA" id="ARBA00009743"/>
    </source>
</evidence>
<evidence type="ECO:0000313" key="9">
    <source>
        <dbReference type="EMBL" id="EGG17180.1"/>
    </source>
</evidence>
<dbReference type="OrthoDB" id="5795902at2759"/>
<dbReference type="PROSITE" id="PS00512">
    <property type="entry name" value="ALPHA_GALACTOSIDASE"/>
    <property type="match status" value="1"/>
</dbReference>
<organism evidence="9 10">
    <name type="scientific">Cavenderia fasciculata</name>
    <name type="common">Slime mold</name>
    <name type="synonym">Dictyostelium fasciculatum</name>
    <dbReference type="NCBI Taxonomy" id="261658"/>
    <lineage>
        <taxon>Eukaryota</taxon>
        <taxon>Amoebozoa</taxon>
        <taxon>Evosea</taxon>
        <taxon>Eumycetozoa</taxon>
        <taxon>Dictyostelia</taxon>
        <taxon>Acytosteliales</taxon>
        <taxon>Cavenderiaceae</taxon>
        <taxon>Cavenderia</taxon>
    </lineage>
</organism>
<name>F4Q5C1_CACFS</name>
<dbReference type="RefSeq" id="XP_004355664.1">
    <property type="nucleotide sequence ID" value="XM_004355611.1"/>
</dbReference>
<dbReference type="InterPro" id="IPR002241">
    <property type="entry name" value="Glyco_hydro_27"/>
</dbReference>
<dbReference type="GO" id="GO:0005975">
    <property type="term" value="P:carbohydrate metabolic process"/>
    <property type="evidence" value="ECO:0007669"/>
    <property type="project" value="InterPro"/>
</dbReference>
<dbReference type="InterPro" id="IPR041233">
    <property type="entry name" value="Melibiase_C"/>
</dbReference>
<accession>F4Q5C1</accession>
<dbReference type="GO" id="GO:0004557">
    <property type="term" value="F:alpha-galactosidase activity"/>
    <property type="evidence" value="ECO:0007669"/>
    <property type="project" value="UniProtKB-EC"/>
</dbReference>
<dbReference type="Proteomes" id="UP000007797">
    <property type="component" value="Unassembled WGS sequence"/>
</dbReference>
<comment type="similarity">
    <text evidence="2 7">Belongs to the glycosyl hydrolase 27 family.</text>
</comment>
<evidence type="ECO:0000256" key="4">
    <source>
        <dbReference type="ARBA" id="ARBA00022729"/>
    </source>
</evidence>
<keyword evidence="10" id="KW-1185">Reference proteome</keyword>
<evidence type="ECO:0000256" key="1">
    <source>
        <dbReference type="ARBA" id="ARBA00001255"/>
    </source>
</evidence>
<dbReference type="PANTHER" id="PTHR11452">
    <property type="entry name" value="ALPHA-GALACTOSIDASE/ALPHA-N-ACETYLGALACTOSAMINIDASE"/>
    <property type="match status" value="1"/>
</dbReference>
<evidence type="ECO:0000256" key="7">
    <source>
        <dbReference type="RuleBase" id="RU361168"/>
    </source>
</evidence>
<keyword evidence="4" id="KW-0732">Signal</keyword>
<dbReference type="Pfam" id="PF16499">
    <property type="entry name" value="Melibiase_2"/>
    <property type="match status" value="1"/>
</dbReference>
<dbReference type="Pfam" id="PF17801">
    <property type="entry name" value="Melibiase_C"/>
    <property type="match status" value="1"/>
</dbReference>